<feature type="domain" description="Rv2175c C-terminal" evidence="1">
    <location>
        <begin position="88"/>
        <end position="140"/>
    </location>
</feature>
<evidence type="ECO:0000259" key="2">
    <source>
        <dbReference type="Pfam" id="PF21531"/>
    </source>
</evidence>
<proteinExistence type="predicted"/>
<sequence length="141" mass="15434">MESLGTDPVIKLDSLIDDWLTLPDYADRLGTVAKSVRSAIHDRRIIGVKRGPENIFHIPEAFLIGAHMSNPADIRPELNTGKEVILPSVQGTIILLADMGLSDVEILTWLFTKEGMIGERPIDALRAGNRSIVRRAAAALL</sequence>
<dbReference type="Pfam" id="PF21531">
    <property type="entry name" value="Rv2175c_wHTH"/>
    <property type="match status" value="1"/>
</dbReference>
<dbReference type="InterPro" id="IPR048576">
    <property type="entry name" value="Rv2175c_wHTH"/>
</dbReference>
<name>A0AAU7E170_9MICO</name>
<feature type="domain" description="DNA-binding protein Rv2175c wHTH" evidence="2">
    <location>
        <begin position="18"/>
        <end position="63"/>
    </location>
</feature>
<evidence type="ECO:0000259" key="1">
    <source>
        <dbReference type="Pfam" id="PF18367"/>
    </source>
</evidence>
<evidence type="ECO:0000313" key="3">
    <source>
        <dbReference type="EMBL" id="XBH23098.1"/>
    </source>
</evidence>
<dbReference type="GO" id="GO:0003677">
    <property type="term" value="F:DNA binding"/>
    <property type="evidence" value="ECO:0007669"/>
    <property type="project" value="UniProtKB-KW"/>
</dbReference>
<dbReference type="AlphaFoldDB" id="A0AAU7E170"/>
<dbReference type="Pfam" id="PF18367">
    <property type="entry name" value="Rv2175c_C"/>
    <property type="match status" value="1"/>
</dbReference>
<dbReference type="EMBL" id="CP146203">
    <property type="protein sequence ID" value="XBH23098.1"/>
    <property type="molecule type" value="Genomic_DNA"/>
</dbReference>
<accession>A0AAU7E170</accession>
<keyword evidence="3" id="KW-0238">DNA-binding</keyword>
<organism evidence="3">
    <name type="scientific">Jonesiaceae bacterium BS-20</name>
    <dbReference type="NCBI Taxonomy" id="3120821"/>
    <lineage>
        <taxon>Bacteria</taxon>
        <taxon>Bacillati</taxon>
        <taxon>Actinomycetota</taxon>
        <taxon>Actinomycetes</taxon>
        <taxon>Micrococcales</taxon>
        <taxon>Jonesiaceae</taxon>
    </lineage>
</organism>
<protein>
    <submittedName>
        <fullName evidence="3">Rv2175c family DNA-binding protein</fullName>
    </submittedName>
</protein>
<dbReference type="InterPro" id="IPR041098">
    <property type="entry name" value="Rv2175c_C"/>
</dbReference>
<reference evidence="3" key="1">
    <citation type="submission" date="2024-02" db="EMBL/GenBank/DDBJ databases">
        <title>Tomenella chthoni gen. nov. sp. nov., a member of the family Jonesiaceae isolated from bat guano.</title>
        <authorList>
            <person name="Miller S.L."/>
            <person name="King J."/>
            <person name="Sankaranarayanan K."/>
            <person name="Lawson P.A."/>
        </authorList>
    </citation>
    <scope>NUCLEOTIDE SEQUENCE</scope>
    <source>
        <strain evidence="3">BS-20</strain>
    </source>
</reference>
<gene>
    <name evidence="3" type="ORF">V5R04_07805</name>
</gene>